<feature type="transmembrane region" description="Helical" evidence="5">
    <location>
        <begin position="416"/>
        <end position="435"/>
    </location>
</feature>
<organism evidence="7 8">
    <name type="scientific">Tsukamurella strandjordii</name>
    <dbReference type="NCBI Taxonomy" id="147577"/>
    <lineage>
        <taxon>Bacteria</taxon>
        <taxon>Bacillati</taxon>
        <taxon>Actinomycetota</taxon>
        <taxon>Actinomycetes</taxon>
        <taxon>Mycobacteriales</taxon>
        <taxon>Tsukamurellaceae</taxon>
        <taxon>Tsukamurella</taxon>
    </lineage>
</organism>
<dbReference type="AlphaFoldDB" id="A0AA90SIJ4"/>
<protein>
    <submittedName>
        <fullName evidence="7">O-antigen ligase family protein</fullName>
    </submittedName>
</protein>
<keyword evidence="3 5" id="KW-1133">Transmembrane helix</keyword>
<keyword evidence="4 5" id="KW-0472">Membrane</keyword>
<feature type="transmembrane region" description="Helical" evidence="5">
    <location>
        <begin position="80"/>
        <end position="101"/>
    </location>
</feature>
<evidence type="ECO:0000256" key="4">
    <source>
        <dbReference type="ARBA" id="ARBA00023136"/>
    </source>
</evidence>
<feature type="transmembrane region" description="Helical" evidence="5">
    <location>
        <begin position="49"/>
        <end position="68"/>
    </location>
</feature>
<dbReference type="PANTHER" id="PTHR37422">
    <property type="entry name" value="TEICHURONIC ACID BIOSYNTHESIS PROTEIN TUAE"/>
    <property type="match status" value="1"/>
</dbReference>
<dbReference type="EMBL" id="JAUTIX010000008">
    <property type="protein sequence ID" value="MDP0400119.1"/>
    <property type="molecule type" value="Genomic_DNA"/>
</dbReference>
<dbReference type="RefSeq" id="WP_305112570.1">
    <property type="nucleotide sequence ID" value="NZ_JAUTIX010000008.1"/>
</dbReference>
<evidence type="ECO:0000256" key="1">
    <source>
        <dbReference type="ARBA" id="ARBA00004141"/>
    </source>
</evidence>
<dbReference type="InterPro" id="IPR051533">
    <property type="entry name" value="WaaL-like"/>
</dbReference>
<evidence type="ECO:0000256" key="5">
    <source>
        <dbReference type="SAM" id="Phobius"/>
    </source>
</evidence>
<dbReference type="PANTHER" id="PTHR37422:SF13">
    <property type="entry name" value="LIPOPOLYSACCHARIDE BIOSYNTHESIS PROTEIN PA4999-RELATED"/>
    <property type="match status" value="1"/>
</dbReference>
<gene>
    <name evidence="7" type="ORF">Q7X28_19560</name>
</gene>
<keyword evidence="7" id="KW-0436">Ligase</keyword>
<sequence length="450" mass="46970">MIGGIDLVETGSRTVSRIERFAPAGALFIAVAAFSLLSMRQVISVPGTYGMSFAGTLFACGSLLWLATVLTGHAHLVKDWVVIAAVLGYVSASFISYALASARGIPAESQPSIDRYVITDLFLAGLVLLILTVVRTEHGLRVILGGLVLGATVSSLFALLFAATGMDIAASFRVPGLTKANDWVILRNLARAGVNRPQGSAGHPLELGAVLTVIAPLAAALYFNAKARGAGTRLWLACLLIVLVADLSTVSRSAVVGGAAAIGVMCWRWPVQRLALLLGTGAAVVVVGTVAQLKLVTALIETFAGSSTDSSIQSREIGRAFVADNVEKHLWFGQGVGAYPTLKQPVLDNQYLSRLMESGIVGLVSFCVALAIALYLAMRASTAADGPLAELAGGISGAVAALIVICLILDTSGFQQIWYLTWILLALAGVAYRLARVNQAEEPDVVEVAA</sequence>
<accession>A0AA90SIJ4</accession>
<dbReference type="InterPro" id="IPR007016">
    <property type="entry name" value="O-antigen_ligase-rel_domated"/>
</dbReference>
<feature type="transmembrane region" description="Helical" evidence="5">
    <location>
        <begin position="355"/>
        <end position="376"/>
    </location>
</feature>
<feature type="transmembrane region" description="Helical" evidence="5">
    <location>
        <begin position="205"/>
        <end position="222"/>
    </location>
</feature>
<evidence type="ECO:0000313" key="8">
    <source>
        <dbReference type="Proteomes" id="UP001178281"/>
    </source>
</evidence>
<reference evidence="7" key="1">
    <citation type="submission" date="2023-08" db="EMBL/GenBank/DDBJ databases">
        <title>The draft genome of Tsukamurella strandjordii strain 050030.</title>
        <authorList>
            <person name="Zhao F."/>
            <person name="Feng Y."/>
            <person name="Zong Z."/>
        </authorList>
    </citation>
    <scope>NUCLEOTIDE SEQUENCE</scope>
    <source>
        <strain evidence="7">050030</strain>
    </source>
</reference>
<feature type="transmembrane region" description="Helical" evidence="5">
    <location>
        <begin position="388"/>
        <end position="410"/>
    </location>
</feature>
<comment type="subcellular location">
    <subcellularLocation>
        <location evidence="1">Membrane</location>
        <topology evidence="1">Multi-pass membrane protein</topology>
    </subcellularLocation>
</comment>
<dbReference type="Proteomes" id="UP001178281">
    <property type="component" value="Unassembled WGS sequence"/>
</dbReference>
<feature type="transmembrane region" description="Helical" evidence="5">
    <location>
        <begin position="140"/>
        <end position="163"/>
    </location>
</feature>
<feature type="transmembrane region" description="Helical" evidence="5">
    <location>
        <begin position="20"/>
        <end position="37"/>
    </location>
</feature>
<proteinExistence type="predicted"/>
<feature type="transmembrane region" description="Helical" evidence="5">
    <location>
        <begin position="113"/>
        <end position="134"/>
    </location>
</feature>
<feature type="domain" description="O-antigen ligase-related" evidence="6">
    <location>
        <begin position="238"/>
        <end position="367"/>
    </location>
</feature>
<feature type="transmembrane region" description="Helical" evidence="5">
    <location>
        <begin position="274"/>
        <end position="293"/>
    </location>
</feature>
<keyword evidence="8" id="KW-1185">Reference proteome</keyword>
<evidence type="ECO:0000256" key="2">
    <source>
        <dbReference type="ARBA" id="ARBA00022692"/>
    </source>
</evidence>
<evidence type="ECO:0000313" key="7">
    <source>
        <dbReference type="EMBL" id="MDP0400119.1"/>
    </source>
</evidence>
<dbReference type="GO" id="GO:0016020">
    <property type="term" value="C:membrane"/>
    <property type="evidence" value="ECO:0007669"/>
    <property type="project" value="UniProtKB-SubCell"/>
</dbReference>
<name>A0AA90SIJ4_9ACTN</name>
<evidence type="ECO:0000259" key="6">
    <source>
        <dbReference type="Pfam" id="PF04932"/>
    </source>
</evidence>
<evidence type="ECO:0000256" key="3">
    <source>
        <dbReference type="ARBA" id="ARBA00022989"/>
    </source>
</evidence>
<feature type="transmembrane region" description="Helical" evidence="5">
    <location>
        <begin position="234"/>
        <end position="267"/>
    </location>
</feature>
<comment type="caution">
    <text evidence="7">The sequence shown here is derived from an EMBL/GenBank/DDBJ whole genome shotgun (WGS) entry which is preliminary data.</text>
</comment>
<dbReference type="Pfam" id="PF04932">
    <property type="entry name" value="Wzy_C"/>
    <property type="match status" value="1"/>
</dbReference>
<dbReference type="GO" id="GO:0016874">
    <property type="term" value="F:ligase activity"/>
    <property type="evidence" value="ECO:0007669"/>
    <property type="project" value="UniProtKB-KW"/>
</dbReference>
<keyword evidence="2 5" id="KW-0812">Transmembrane</keyword>